<evidence type="ECO:0000313" key="4">
    <source>
        <dbReference type="Proteomes" id="UP000259273"/>
    </source>
</evidence>
<dbReference type="PANTHER" id="PTHR40940">
    <property type="entry name" value="PROTEIN BATD-RELATED"/>
    <property type="match status" value="1"/>
</dbReference>
<dbReference type="STRING" id="1121937.GCA_000423125_01700"/>
<dbReference type="AlphaFoldDB" id="A0A3C1KSJ0"/>
<proteinExistence type="predicted"/>
<organism evidence="3 4">
    <name type="scientific">Haliea salexigens</name>
    <dbReference type="NCBI Taxonomy" id="287487"/>
    <lineage>
        <taxon>Bacteria</taxon>
        <taxon>Pseudomonadati</taxon>
        <taxon>Pseudomonadota</taxon>
        <taxon>Gammaproteobacteria</taxon>
        <taxon>Cellvibrionales</taxon>
        <taxon>Halieaceae</taxon>
        <taxon>Haliea</taxon>
    </lineage>
</organism>
<reference evidence="3 4" key="1">
    <citation type="journal article" date="2018" name="Nat. Biotechnol.">
        <title>A standardized bacterial taxonomy based on genome phylogeny substantially revises the tree of life.</title>
        <authorList>
            <person name="Parks D.H."/>
            <person name="Chuvochina M."/>
            <person name="Waite D.W."/>
            <person name="Rinke C."/>
            <person name="Skarshewski A."/>
            <person name="Chaumeil P.A."/>
            <person name="Hugenholtz P."/>
        </authorList>
    </citation>
    <scope>NUCLEOTIDE SEQUENCE [LARGE SCALE GENOMIC DNA]</scope>
    <source>
        <strain evidence="3">UBA9158</strain>
    </source>
</reference>
<dbReference type="Pfam" id="PF25607">
    <property type="entry name" value="DUF7939"/>
    <property type="match status" value="1"/>
</dbReference>
<dbReference type="InterPro" id="IPR057699">
    <property type="entry name" value="DUF7939"/>
</dbReference>
<dbReference type="InterPro" id="IPR025738">
    <property type="entry name" value="BatD"/>
</dbReference>
<evidence type="ECO:0000313" key="3">
    <source>
        <dbReference type="EMBL" id="HAN29645.1"/>
    </source>
</evidence>
<dbReference type="PANTHER" id="PTHR40940:SF1">
    <property type="entry name" value="PROTEIN BATD"/>
    <property type="match status" value="1"/>
</dbReference>
<dbReference type="Proteomes" id="UP000259273">
    <property type="component" value="Unassembled WGS sequence"/>
</dbReference>
<feature type="region of interest" description="Disordered" evidence="1">
    <location>
        <begin position="1"/>
        <end position="23"/>
    </location>
</feature>
<gene>
    <name evidence="3" type="ORF">DCP75_18345</name>
</gene>
<sequence length="447" mass="48359">MDALGEHRHRRLPAHPLRAGTEPEGSTMTRLLAACWLVLLSVTAFAQVEPVVEVTVKPETVRVGEALELQVTVLVPTWFAQPPEYPDFELANTVTQRPPDSSYPTSRTINGENWSGIVRSFRIYPLQAADYRIDGAELGVSYANPGAAPTRTTVPLPAVRFSAVVPAGAESLSPYLAGSALRLSVNISGDTGTLASGDAVTLEYRAELDGLPAIFLPALAPALRFEGAAVYADRPQTTDGPLATRREKLTLVFEAGGEFEVPPVTLSYWNTERGTVEQVTTEGATFHVNGPAPADSTAVDSSGNVLNWRSFIAAALAGLLVGALWQVWRRLLQPAWKTWHKRRLASEAHAFKVLQRALRANDNVAAYRALMAWSEHLQPPMHSREFALRYGNAELASALDDLGTALFGQGKAAPAGSALARKLQSARQRYHKARRGRTAPALPPLNP</sequence>
<evidence type="ECO:0000256" key="1">
    <source>
        <dbReference type="SAM" id="MobiDB-lite"/>
    </source>
</evidence>
<protein>
    <recommendedName>
        <fullName evidence="2">DUF7939 domain-containing protein</fullName>
    </recommendedName>
</protein>
<feature type="region of interest" description="Disordered" evidence="1">
    <location>
        <begin position="424"/>
        <end position="447"/>
    </location>
</feature>
<dbReference type="EMBL" id="DMND01000245">
    <property type="protein sequence ID" value="HAN29645.1"/>
    <property type="molecule type" value="Genomic_DNA"/>
</dbReference>
<name>A0A3C1KSJ0_9GAMM</name>
<comment type="caution">
    <text evidence="3">The sequence shown here is derived from an EMBL/GenBank/DDBJ whole genome shotgun (WGS) entry which is preliminary data.</text>
</comment>
<evidence type="ECO:0000259" key="2">
    <source>
        <dbReference type="Pfam" id="PF25607"/>
    </source>
</evidence>
<feature type="domain" description="DUF7939" evidence="2">
    <location>
        <begin position="348"/>
        <end position="429"/>
    </location>
</feature>
<accession>A0A3C1KSJ0</accession>
<feature type="compositionally biased region" description="Basic residues" evidence="1">
    <location>
        <begin position="428"/>
        <end position="437"/>
    </location>
</feature>